<dbReference type="AlphaFoldDB" id="A0A0B2BAX7"/>
<dbReference type="InterPro" id="IPR003797">
    <property type="entry name" value="DegV"/>
</dbReference>
<reference evidence="2 3" key="1">
    <citation type="submission" date="2017-11" db="EMBL/GenBank/DDBJ databases">
        <title>Genomic Encyclopedia of Archaeal and Bacterial Type Strains, Phase II (KMG-II): From Individual Species to Whole Genera.</title>
        <authorList>
            <person name="Goeker M."/>
        </authorList>
    </citation>
    <scope>NUCLEOTIDE SEQUENCE [LARGE SCALE GENOMIC DNA]</scope>
    <source>
        <strain evidence="2 3">DSM 27763</strain>
    </source>
</reference>
<dbReference type="Gene3D" id="3.30.1180.10">
    <property type="match status" value="1"/>
</dbReference>
<dbReference type="Gene3D" id="3.40.50.10170">
    <property type="match status" value="1"/>
</dbReference>
<comment type="caution">
    <text evidence="2">The sequence shown here is derived from an EMBL/GenBank/DDBJ whole genome shotgun (WGS) entry which is preliminary data.</text>
</comment>
<protein>
    <submittedName>
        <fullName evidence="2">DegV family protein with EDD domain</fullName>
    </submittedName>
</protein>
<dbReference type="InterPro" id="IPR043168">
    <property type="entry name" value="DegV_C"/>
</dbReference>
<dbReference type="SUPFAM" id="SSF82549">
    <property type="entry name" value="DAK1/DegV-like"/>
    <property type="match status" value="1"/>
</dbReference>
<evidence type="ECO:0000313" key="3">
    <source>
        <dbReference type="Proteomes" id="UP000230842"/>
    </source>
</evidence>
<name>A0A0B2BAX7_9ACTN</name>
<proteinExistence type="predicted"/>
<dbReference type="OrthoDB" id="9760324at2"/>
<dbReference type="RefSeq" id="WP_039359579.1">
    <property type="nucleotide sequence ID" value="NZ_PGEZ01000002.1"/>
</dbReference>
<dbReference type="NCBIfam" id="TIGR00762">
    <property type="entry name" value="DegV"/>
    <property type="match status" value="1"/>
</dbReference>
<organism evidence="2 3">
    <name type="scientific">Mumia flava</name>
    <dbReference type="NCBI Taxonomy" id="1348852"/>
    <lineage>
        <taxon>Bacteria</taxon>
        <taxon>Bacillati</taxon>
        <taxon>Actinomycetota</taxon>
        <taxon>Actinomycetes</taxon>
        <taxon>Propionibacteriales</taxon>
        <taxon>Nocardioidaceae</taxon>
        <taxon>Mumia</taxon>
    </lineage>
</organism>
<evidence type="ECO:0000256" key="1">
    <source>
        <dbReference type="ARBA" id="ARBA00023121"/>
    </source>
</evidence>
<dbReference type="PROSITE" id="PS51482">
    <property type="entry name" value="DEGV"/>
    <property type="match status" value="1"/>
</dbReference>
<accession>A0A0B2BAX7</accession>
<keyword evidence="1" id="KW-0446">Lipid-binding</keyword>
<dbReference type="Proteomes" id="UP000230842">
    <property type="component" value="Unassembled WGS sequence"/>
</dbReference>
<dbReference type="Pfam" id="PF02645">
    <property type="entry name" value="DegV"/>
    <property type="match status" value="1"/>
</dbReference>
<dbReference type="PANTHER" id="PTHR33434:SF2">
    <property type="entry name" value="FATTY ACID-BINDING PROTEIN TM_1468"/>
    <property type="match status" value="1"/>
</dbReference>
<dbReference type="GO" id="GO:0008289">
    <property type="term" value="F:lipid binding"/>
    <property type="evidence" value="ECO:0007669"/>
    <property type="project" value="UniProtKB-KW"/>
</dbReference>
<gene>
    <name evidence="2" type="ORF">CLV56_3421</name>
</gene>
<evidence type="ECO:0000313" key="2">
    <source>
        <dbReference type="EMBL" id="PJJ53919.1"/>
    </source>
</evidence>
<dbReference type="PANTHER" id="PTHR33434">
    <property type="entry name" value="DEGV DOMAIN-CONTAINING PROTEIN DR_1986-RELATED"/>
    <property type="match status" value="1"/>
</dbReference>
<dbReference type="InterPro" id="IPR050270">
    <property type="entry name" value="DegV_domain_contain"/>
</dbReference>
<sequence>MTFAIVTDSTASLPADLVRRYDLTVVPLEVVVGDRVFVEGEDITADEVAQALRSGATVSTSRPSPEALARCYETLAAQGAEAIVSVHLSSAVSATFESAQIAAQDAPVPVLCVDTLEVGMASGYAAVAAARAREAGASAEDAAKAATECAERATTLFYVATLEHLRRGGRIGAASALVGSALAVKPLLSVREGQVRPVEKVRTASRAIARLEELALQAATLQADGVAVAVQHLDAPEAAQALADRLAEQLGLDSVPVVEVSAVVGAHVGPGLLAVTVAPVSR</sequence>
<keyword evidence="3" id="KW-1185">Reference proteome</keyword>
<dbReference type="EMBL" id="PGEZ01000002">
    <property type="protein sequence ID" value="PJJ53919.1"/>
    <property type="molecule type" value="Genomic_DNA"/>
</dbReference>